<keyword evidence="2" id="KW-0418">Kinase</keyword>
<name>A0ABU0ZT43_9ACTN</name>
<evidence type="ECO:0000256" key="3">
    <source>
        <dbReference type="ARBA" id="ARBA00023012"/>
    </source>
</evidence>
<dbReference type="InterPro" id="IPR036890">
    <property type="entry name" value="HATPase_C_sf"/>
</dbReference>
<dbReference type="InterPro" id="IPR029016">
    <property type="entry name" value="GAF-like_dom_sf"/>
</dbReference>
<evidence type="ECO:0000259" key="4">
    <source>
        <dbReference type="SMART" id="SM00065"/>
    </source>
</evidence>
<gene>
    <name evidence="5" type="ORF">RB614_37410</name>
</gene>
<dbReference type="Pfam" id="PF02518">
    <property type="entry name" value="HATPase_c"/>
    <property type="match status" value="1"/>
</dbReference>
<dbReference type="SMART" id="SM00065">
    <property type="entry name" value="GAF"/>
    <property type="match status" value="2"/>
</dbReference>
<dbReference type="InterPro" id="IPR050482">
    <property type="entry name" value="Sensor_HK_TwoCompSys"/>
</dbReference>
<organism evidence="5 6">
    <name type="scientific">Phytohabitans maris</name>
    <dbReference type="NCBI Taxonomy" id="3071409"/>
    <lineage>
        <taxon>Bacteria</taxon>
        <taxon>Bacillati</taxon>
        <taxon>Actinomycetota</taxon>
        <taxon>Actinomycetes</taxon>
        <taxon>Micromonosporales</taxon>
        <taxon>Micromonosporaceae</taxon>
    </lineage>
</organism>
<dbReference type="InterPro" id="IPR003018">
    <property type="entry name" value="GAF"/>
</dbReference>
<proteinExistence type="predicted"/>
<dbReference type="PANTHER" id="PTHR24421">
    <property type="entry name" value="NITRATE/NITRITE SENSOR PROTEIN NARX-RELATED"/>
    <property type="match status" value="1"/>
</dbReference>
<keyword evidence="1" id="KW-0808">Transferase</keyword>
<dbReference type="Gene3D" id="3.30.565.10">
    <property type="entry name" value="Histidine kinase-like ATPase, C-terminal domain"/>
    <property type="match status" value="1"/>
</dbReference>
<feature type="domain" description="GAF" evidence="4">
    <location>
        <begin position="45"/>
        <end position="192"/>
    </location>
</feature>
<dbReference type="PANTHER" id="PTHR24421:SF56">
    <property type="entry name" value="OXYGEN SENSOR HISTIDINE KINASE RESPONSE REGULATOR DOST"/>
    <property type="match status" value="1"/>
</dbReference>
<dbReference type="SUPFAM" id="SSF55781">
    <property type="entry name" value="GAF domain-like"/>
    <property type="match status" value="2"/>
</dbReference>
<dbReference type="Gene3D" id="1.20.5.1930">
    <property type="match status" value="1"/>
</dbReference>
<dbReference type="Proteomes" id="UP001230908">
    <property type="component" value="Unassembled WGS sequence"/>
</dbReference>
<dbReference type="SUPFAM" id="SSF55874">
    <property type="entry name" value="ATPase domain of HSP90 chaperone/DNA topoisomerase II/histidine kinase"/>
    <property type="match status" value="1"/>
</dbReference>
<comment type="caution">
    <text evidence="5">The sequence shown here is derived from an EMBL/GenBank/DDBJ whole genome shotgun (WGS) entry which is preliminary data.</text>
</comment>
<dbReference type="EMBL" id="JAVHUY010000052">
    <property type="protein sequence ID" value="MDQ7910189.1"/>
    <property type="molecule type" value="Genomic_DNA"/>
</dbReference>
<dbReference type="CDD" id="cd16917">
    <property type="entry name" value="HATPase_UhpB-NarQ-NarX-like"/>
    <property type="match status" value="1"/>
</dbReference>
<evidence type="ECO:0000256" key="2">
    <source>
        <dbReference type="ARBA" id="ARBA00022777"/>
    </source>
</evidence>
<dbReference type="Pfam" id="PF07730">
    <property type="entry name" value="HisKA_3"/>
    <property type="match status" value="1"/>
</dbReference>
<dbReference type="InterPro" id="IPR011712">
    <property type="entry name" value="Sig_transdc_His_kin_sub3_dim/P"/>
</dbReference>
<dbReference type="InterPro" id="IPR003594">
    <property type="entry name" value="HATPase_dom"/>
</dbReference>
<accession>A0ABU0ZT43</accession>
<keyword evidence="6" id="KW-1185">Reference proteome</keyword>
<keyword evidence="3" id="KW-0902">Two-component regulatory system</keyword>
<reference evidence="5 6" key="1">
    <citation type="submission" date="2023-08" db="EMBL/GenBank/DDBJ databases">
        <title>Phytohabitans sansha sp. nov., isolated from marine sediment.</title>
        <authorList>
            <person name="Zhao Y."/>
            <person name="Yi K."/>
        </authorList>
    </citation>
    <scope>NUCLEOTIDE SEQUENCE [LARGE SCALE GENOMIC DNA]</scope>
    <source>
        <strain evidence="5 6">ZYX-F-186</strain>
    </source>
</reference>
<sequence length="551" mass="58868">MSPLSRVRLDELLQELLDRVGEVVASRERLRSLLDAVVGIGSGLELRGVLTRIVEAASALVGARYGALGVIGPDRTLVEFITHGVSTEVHAQIGDLPRGRGVLGLLIEDPRPVRLPDITKHPNSYGFPPNHPPMHSFLGTPIRIRDQVFGNLYLAEKQGATQFTQDDEEIAVALAAAAGVAIENARLYATAHRRERWLAATAEITNVLLGQVNRTSALQLVARRAREVAEAQIVLVLLADEDTGHLTVEVVDGDAPDLSSAVVSLSDTVFAQAIGDAGHVLVDDLGKAAPWPGPVSTGPALITPLAAADTLHGVLVVAHPAGASSQPEDLPMLRTFAGQAALALERARAQDEREQILVLEDRERIARDLHDVVIQRLFATGLHLQTTAQLATRPELGQRISTAVDDLDTTIRDIRTAIFELRTPVNATLRTEIRDLIAEAAQTLGFRPDLRLSGPIDSAVPDQIRPDLLAVIRETLSNTARHARATTAHITIEATGGQLTVTVADNGVGVADTQPRGGLVNLRERATLRGGAFTIAPNTPTGTAIVWSVPI</sequence>
<protein>
    <submittedName>
        <fullName evidence="5">GAF domain-containing protein</fullName>
    </submittedName>
</protein>
<dbReference type="Gene3D" id="3.30.450.40">
    <property type="match status" value="2"/>
</dbReference>
<evidence type="ECO:0000313" key="5">
    <source>
        <dbReference type="EMBL" id="MDQ7910189.1"/>
    </source>
</evidence>
<dbReference type="Pfam" id="PF13185">
    <property type="entry name" value="GAF_2"/>
    <property type="match status" value="2"/>
</dbReference>
<evidence type="ECO:0000256" key="1">
    <source>
        <dbReference type="ARBA" id="ARBA00022679"/>
    </source>
</evidence>
<feature type="domain" description="GAF" evidence="4">
    <location>
        <begin position="213"/>
        <end position="354"/>
    </location>
</feature>
<dbReference type="RefSeq" id="WP_308717447.1">
    <property type="nucleotide sequence ID" value="NZ_JAVHUY010000052.1"/>
</dbReference>
<evidence type="ECO:0000313" key="6">
    <source>
        <dbReference type="Proteomes" id="UP001230908"/>
    </source>
</evidence>